<dbReference type="AlphaFoldDB" id="A0A813V1K5"/>
<keyword evidence="6" id="KW-1185">Reference proteome</keyword>
<dbReference type="Proteomes" id="UP000682733">
    <property type="component" value="Unassembled WGS sequence"/>
</dbReference>
<dbReference type="EMBL" id="CAJOBC010000784">
    <property type="protein sequence ID" value="CAF3625693.1"/>
    <property type="molecule type" value="Genomic_DNA"/>
</dbReference>
<feature type="compositionally biased region" description="Low complexity" evidence="1">
    <location>
        <begin position="666"/>
        <end position="694"/>
    </location>
</feature>
<feature type="compositionally biased region" description="Low complexity" evidence="1">
    <location>
        <begin position="720"/>
        <end position="729"/>
    </location>
</feature>
<evidence type="ECO:0000313" key="3">
    <source>
        <dbReference type="EMBL" id="CAF0838415.1"/>
    </source>
</evidence>
<evidence type="ECO:0000313" key="2">
    <source>
        <dbReference type="EMBL" id="CAF0792873.1"/>
    </source>
</evidence>
<evidence type="ECO:0000313" key="5">
    <source>
        <dbReference type="EMBL" id="CAF3625693.1"/>
    </source>
</evidence>
<feature type="compositionally biased region" description="Low complexity" evidence="1">
    <location>
        <begin position="376"/>
        <end position="395"/>
    </location>
</feature>
<sequence>MTTTVPVPTSFREFYPIINDNKKLPMFVREQKLVLESEDHQRPKCGSEMRDGKRQKTLKDGTVSTYEIMRCKNKQCANQLSKTTIPRKTNQTNGSYVDELSQNNIEFDSSNRRLSIKTSLGKNISQHDGIYRNARLIHTLSSAFVGQAVIVQTTDSRIHGVLETISPNLDLVICASHSLDDNNNDLTTLMPIDTLSDTTKVYFKEKSIIECSKIVEMIAVDVDMNSITKPGNIDENSKQIQSEQRNNNTETLRELEKWDGGDQSEDISLELEDSGGWPAAEMFSKNQDAFRINSDYTPSLLNTVYDNVPVPSVISDEVEKKAQEIESDVNHIKNRELENEDFAGVKRPEDKTANDDERNKQRSGTPKYGGGVTGTNNNNRNPYNNSNNSRQDQNDMSATLRGGGGNNRGGRDGMNNPSRQDARVAPGDQRGFGRNPRGGNSYFSKDSQSNQVRNNRPNQRGGGGNIPSQVFISKNPQHQGGQEGRGKFGSRRHNQPRSFNNLSDSSSPMGRMSPSHSYHEGDHPRTQRAGSFNQQRQPSGPPSPSTSTSRSISGAQGRNSPAPMATAAQNSNRNSISSSPPTQNQPQHPSSYSSVTSQQYGQQQQQQQSSNTGSSAFSHVAGSSSTNYPQQQQQQTSFSKTQKKPQRDPVQQQTTSHHSSSEETEPTIPTTIITHTTPSANRQQHQQIPPSQSSTNVGSPSTPRTSIVQQHHVQPPEYAPPISVHSSHSPPIPVPLPSHDPQDMIENIHHNDSSSIVRSLSDSSGNILQITPGAAYNVQQLSNIQQNSGQSTPGNKNSALNPLASEFVPFTVNRSMNDNSRPESRGSSAPPPIAPQSIQIISQPPILPQSQQIYPTQYFVQPYQIPPQQQQQQQQTPQTIQMVNTTGNGGNGMTTPNSASYKTNHHPGANSVPPKKAIVSVQNGPEQNTANNVGAATGPAMMMPHIYWKSADIVQAQQQPQQMIPQQIYYQPLPNQGNLVSTGVPPSQISQTVQMQQAQHSNTSSGTATPAPPINYGNGQAPFYFPYVLTPQVPNNLSSQSPQQAQQYVFYKNPQVQVQSTNTNQQLQAATLVYPTQSTLAYPQYLPQQAHQAIPQTSNQWQTQPQISSQQQQIQHPAPQITQQQWGQMGTAIDLQLYQQYYQQQHQPHHQYQQQQPQQQPTLTPQQAAFNASISATYAQQQCRPATS</sequence>
<feature type="compositionally biased region" description="Low complexity" evidence="1">
    <location>
        <begin position="570"/>
        <end position="579"/>
    </location>
</feature>
<feature type="compositionally biased region" description="Polar residues" evidence="1">
    <location>
        <begin position="995"/>
        <end position="1008"/>
    </location>
</feature>
<evidence type="ECO:0000313" key="4">
    <source>
        <dbReference type="EMBL" id="CAF3575637.1"/>
    </source>
</evidence>
<name>A0A813V1K5_9BILA</name>
<feature type="compositionally biased region" description="Low complexity" evidence="1">
    <location>
        <begin position="448"/>
        <end position="459"/>
    </location>
</feature>
<feature type="compositionally biased region" description="Polar residues" evidence="1">
    <location>
        <begin position="496"/>
        <end position="508"/>
    </location>
</feature>
<dbReference type="OrthoDB" id="2275718at2759"/>
<evidence type="ECO:0008006" key="7">
    <source>
        <dbReference type="Google" id="ProtNLM"/>
    </source>
</evidence>
<dbReference type="GO" id="GO:0034063">
    <property type="term" value="P:stress granule assembly"/>
    <property type="evidence" value="ECO:0007669"/>
    <property type="project" value="TreeGrafter"/>
</dbReference>
<dbReference type="InterPro" id="IPR045117">
    <property type="entry name" value="ATXN2-like"/>
</dbReference>
<dbReference type="GO" id="GO:0003729">
    <property type="term" value="F:mRNA binding"/>
    <property type="evidence" value="ECO:0007669"/>
    <property type="project" value="TreeGrafter"/>
</dbReference>
<dbReference type="EMBL" id="CAJNOQ010000784">
    <property type="protein sequence ID" value="CAF0838415.1"/>
    <property type="molecule type" value="Genomic_DNA"/>
</dbReference>
<feature type="region of interest" description="Disordered" evidence="1">
    <location>
        <begin position="995"/>
        <end position="1015"/>
    </location>
</feature>
<organism evidence="3 6">
    <name type="scientific">Didymodactylos carnosus</name>
    <dbReference type="NCBI Taxonomy" id="1234261"/>
    <lineage>
        <taxon>Eukaryota</taxon>
        <taxon>Metazoa</taxon>
        <taxon>Spiralia</taxon>
        <taxon>Gnathifera</taxon>
        <taxon>Rotifera</taxon>
        <taxon>Eurotatoria</taxon>
        <taxon>Bdelloidea</taxon>
        <taxon>Philodinida</taxon>
        <taxon>Philodinidae</taxon>
        <taxon>Didymodactylos</taxon>
    </lineage>
</organism>
<feature type="compositionally biased region" description="Polar residues" evidence="1">
    <location>
        <begin position="580"/>
        <end position="589"/>
    </location>
</feature>
<evidence type="ECO:0000313" key="6">
    <source>
        <dbReference type="Proteomes" id="UP000663829"/>
    </source>
</evidence>
<accession>A0A813V1K5</accession>
<feature type="region of interest" description="Disordered" evidence="1">
    <location>
        <begin position="866"/>
        <end position="914"/>
    </location>
</feature>
<dbReference type="EMBL" id="CAJNOK010001088">
    <property type="protein sequence ID" value="CAF0792873.1"/>
    <property type="molecule type" value="Genomic_DNA"/>
</dbReference>
<feature type="compositionally biased region" description="Polar residues" evidence="1">
    <location>
        <begin position="466"/>
        <end position="480"/>
    </location>
</feature>
<feature type="compositionally biased region" description="Low complexity" evidence="1">
    <location>
        <begin position="866"/>
        <end position="886"/>
    </location>
</feature>
<feature type="region of interest" description="Disordered" evidence="1">
    <location>
        <begin position="230"/>
        <end position="249"/>
    </location>
</feature>
<dbReference type="Proteomes" id="UP000663829">
    <property type="component" value="Unassembled WGS sequence"/>
</dbReference>
<feature type="compositionally biased region" description="Basic and acidic residues" evidence="1">
    <location>
        <begin position="331"/>
        <end position="360"/>
    </location>
</feature>
<feature type="compositionally biased region" description="Polar residues" evidence="1">
    <location>
        <begin position="238"/>
        <end position="249"/>
    </location>
</feature>
<reference evidence="3" key="1">
    <citation type="submission" date="2021-02" db="EMBL/GenBank/DDBJ databases">
        <authorList>
            <person name="Nowell W R."/>
        </authorList>
    </citation>
    <scope>NUCLEOTIDE SEQUENCE</scope>
</reference>
<dbReference type="PANTHER" id="PTHR12854:SF7">
    <property type="entry name" value="ATAXIN-2 HOMOLOG"/>
    <property type="match status" value="1"/>
</dbReference>
<dbReference type="PANTHER" id="PTHR12854">
    <property type="entry name" value="ATAXIN 2-RELATED"/>
    <property type="match status" value="1"/>
</dbReference>
<comment type="caution">
    <text evidence="3">The sequence shown here is derived from an EMBL/GenBank/DDBJ whole genome shotgun (WGS) entry which is preliminary data.</text>
</comment>
<gene>
    <name evidence="3" type="ORF">GPM918_LOCUS5432</name>
    <name evidence="2" type="ORF">OVA965_LOCUS4230</name>
    <name evidence="5" type="ORF">SRO942_LOCUS5432</name>
    <name evidence="4" type="ORF">TMI583_LOCUS4228</name>
</gene>
<feature type="compositionally biased region" description="Polar residues" evidence="1">
    <location>
        <begin position="695"/>
        <end position="712"/>
    </location>
</feature>
<evidence type="ECO:0000256" key="1">
    <source>
        <dbReference type="SAM" id="MobiDB-lite"/>
    </source>
</evidence>
<feature type="region of interest" description="Disordered" evidence="1">
    <location>
        <begin position="331"/>
        <end position="746"/>
    </location>
</feature>
<dbReference type="GO" id="GO:0010494">
    <property type="term" value="C:cytoplasmic stress granule"/>
    <property type="evidence" value="ECO:0007669"/>
    <property type="project" value="TreeGrafter"/>
</dbReference>
<protein>
    <recommendedName>
        <fullName evidence="7">LsmAD domain-containing protein</fullName>
    </recommendedName>
</protein>
<dbReference type="Proteomes" id="UP000677228">
    <property type="component" value="Unassembled WGS sequence"/>
</dbReference>
<dbReference type="Proteomes" id="UP000681722">
    <property type="component" value="Unassembled WGS sequence"/>
</dbReference>
<feature type="compositionally biased region" description="Low complexity" evidence="1">
    <location>
        <begin position="590"/>
        <end position="640"/>
    </location>
</feature>
<dbReference type="EMBL" id="CAJOBA010001088">
    <property type="protein sequence ID" value="CAF3575637.1"/>
    <property type="molecule type" value="Genomic_DNA"/>
</dbReference>
<feature type="region of interest" description="Disordered" evidence="1">
    <location>
        <begin position="813"/>
        <end position="836"/>
    </location>
</feature>
<feature type="compositionally biased region" description="Low complexity" evidence="1">
    <location>
        <begin position="545"/>
        <end position="554"/>
    </location>
</feature>
<proteinExistence type="predicted"/>